<proteinExistence type="predicted"/>
<sequence length="156" mass="17249">KMNTMKVLCAAICLLGAFSLAQEDGTCFCTKFYIENVSTGLVLTYEPSSDTLAGFEPQGLTQQLWQYNGQMLYNSYNNKVLTIGQRVLGAREILLSDPSSTDNQKWVFQNDESIESLSGYTIQLYIDAASDENQAVGLTVSAVDDTEKFKITLSEN</sequence>
<reference evidence="2" key="1">
    <citation type="journal article" date="2023" name="IScience">
        <title>Live-bearing cockroach genome reveals convergent evolutionary mechanisms linked to viviparity in insects and beyond.</title>
        <authorList>
            <person name="Fouks B."/>
            <person name="Harrison M.C."/>
            <person name="Mikhailova A.A."/>
            <person name="Marchal E."/>
            <person name="English S."/>
            <person name="Carruthers M."/>
            <person name="Jennings E.C."/>
            <person name="Chiamaka E.L."/>
            <person name="Frigard R.A."/>
            <person name="Pippel M."/>
            <person name="Attardo G.M."/>
            <person name="Benoit J.B."/>
            <person name="Bornberg-Bauer E."/>
            <person name="Tobe S.S."/>
        </authorList>
    </citation>
    <scope>NUCLEOTIDE SEQUENCE</scope>
    <source>
        <strain evidence="2">Stay&amp;Tobe</strain>
    </source>
</reference>
<feature type="signal peptide" evidence="1">
    <location>
        <begin position="1"/>
        <end position="21"/>
    </location>
</feature>
<dbReference type="Proteomes" id="UP001233999">
    <property type="component" value="Unassembled WGS sequence"/>
</dbReference>
<organism evidence="2 3">
    <name type="scientific">Diploptera punctata</name>
    <name type="common">Pacific beetle cockroach</name>
    <dbReference type="NCBI Taxonomy" id="6984"/>
    <lineage>
        <taxon>Eukaryota</taxon>
        <taxon>Metazoa</taxon>
        <taxon>Ecdysozoa</taxon>
        <taxon>Arthropoda</taxon>
        <taxon>Hexapoda</taxon>
        <taxon>Insecta</taxon>
        <taxon>Pterygota</taxon>
        <taxon>Neoptera</taxon>
        <taxon>Polyneoptera</taxon>
        <taxon>Dictyoptera</taxon>
        <taxon>Blattodea</taxon>
        <taxon>Blaberoidea</taxon>
        <taxon>Blaberidae</taxon>
        <taxon>Diplopterinae</taxon>
        <taxon>Diploptera</taxon>
    </lineage>
</organism>
<feature type="non-terminal residue" evidence="2">
    <location>
        <position position="156"/>
    </location>
</feature>
<dbReference type="EMBL" id="JASPKZ010005301">
    <property type="protein sequence ID" value="KAJ9588829.1"/>
    <property type="molecule type" value="Genomic_DNA"/>
</dbReference>
<keyword evidence="1" id="KW-0732">Signal</keyword>
<protein>
    <recommendedName>
        <fullName evidence="4">Ricin B lectin domain-containing protein</fullName>
    </recommendedName>
</protein>
<evidence type="ECO:0008006" key="4">
    <source>
        <dbReference type="Google" id="ProtNLM"/>
    </source>
</evidence>
<dbReference type="InterPro" id="IPR035992">
    <property type="entry name" value="Ricin_B-like_lectins"/>
</dbReference>
<evidence type="ECO:0000313" key="3">
    <source>
        <dbReference type="Proteomes" id="UP001233999"/>
    </source>
</evidence>
<dbReference type="SUPFAM" id="SSF50370">
    <property type="entry name" value="Ricin B-like lectins"/>
    <property type="match status" value="1"/>
</dbReference>
<gene>
    <name evidence="2" type="ORF">L9F63_017867</name>
</gene>
<name>A0AAD7ZXT0_DIPPU</name>
<dbReference type="AlphaFoldDB" id="A0AAD7ZXT0"/>
<keyword evidence="3" id="KW-1185">Reference proteome</keyword>
<comment type="caution">
    <text evidence="2">The sequence shown here is derived from an EMBL/GenBank/DDBJ whole genome shotgun (WGS) entry which is preliminary data.</text>
</comment>
<evidence type="ECO:0000313" key="2">
    <source>
        <dbReference type="EMBL" id="KAJ9588829.1"/>
    </source>
</evidence>
<accession>A0AAD7ZXT0</accession>
<reference evidence="2" key="2">
    <citation type="submission" date="2023-05" db="EMBL/GenBank/DDBJ databases">
        <authorList>
            <person name="Fouks B."/>
        </authorList>
    </citation>
    <scope>NUCLEOTIDE SEQUENCE</scope>
    <source>
        <strain evidence="2">Stay&amp;Tobe</strain>
        <tissue evidence="2">Testes</tissue>
    </source>
</reference>
<dbReference type="Gene3D" id="2.80.10.50">
    <property type="match status" value="1"/>
</dbReference>
<feature type="chain" id="PRO_5041960710" description="Ricin B lectin domain-containing protein" evidence="1">
    <location>
        <begin position="22"/>
        <end position="156"/>
    </location>
</feature>
<evidence type="ECO:0000256" key="1">
    <source>
        <dbReference type="SAM" id="SignalP"/>
    </source>
</evidence>